<dbReference type="Pfam" id="PF13522">
    <property type="entry name" value="GATase_6"/>
    <property type="match status" value="1"/>
</dbReference>
<dbReference type="Proteomes" id="UP000886595">
    <property type="component" value="Unassembled WGS sequence"/>
</dbReference>
<dbReference type="PROSITE" id="PS51278">
    <property type="entry name" value="GATASE_TYPE_2"/>
    <property type="match status" value="1"/>
</dbReference>
<feature type="region of interest" description="Disordered" evidence="3">
    <location>
        <begin position="1"/>
        <end position="21"/>
    </location>
</feature>
<dbReference type="OrthoDB" id="409189at2759"/>
<evidence type="ECO:0000259" key="4">
    <source>
        <dbReference type="PROSITE" id="PS51278"/>
    </source>
</evidence>
<feature type="domain" description="Glutamine amidotransferase type-2" evidence="4">
    <location>
        <begin position="119"/>
        <end position="230"/>
    </location>
</feature>
<accession>A0A8X7WNR2</accession>
<feature type="region of interest" description="Disordered" evidence="3">
    <location>
        <begin position="57"/>
        <end position="87"/>
    </location>
</feature>
<evidence type="ECO:0000313" key="6">
    <source>
        <dbReference type="Proteomes" id="UP000886595"/>
    </source>
</evidence>
<dbReference type="AlphaFoldDB" id="A0A8X7WNR2"/>
<evidence type="ECO:0000256" key="1">
    <source>
        <dbReference type="ARBA" id="ARBA00022741"/>
    </source>
</evidence>
<dbReference type="InterPro" id="IPR017932">
    <property type="entry name" value="GATase_2_dom"/>
</dbReference>
<dbReference type="GO" id="GO:0005524">
    <property type="term" value="F:ATP binding"/>
    <property type="evidence" value="ECO:0007669"/>
    <property type="project" value="UniProtKB-KW"/>
</dbReference>
<dbReference type="GO" id="GO:0005829">
    <property type="term" value="C:cytosol"/>
    <property type="evidence" value="ECO:0007669"/>
    <property type="project" value="TreeGrafter"/>
</dbReference>
<reference evidence="5 6" key="1">
    <citation type="submission" date="2020-02" db="EMBL/GenBank/DDBJ databases">
        <authorList>
            <person name="Ma Q."/>
            <person name="Huang Y."/>
            <person name="Song X."/>
            <person name="Pei D."/>
        </authorList>
    </citation>
    <scope>NUCLEOTIDE SEQUENCE [LARGE SCALE GENOMIC DNA]</scope>
    <source>
        <strain evidence="5">Sxm20200214</strain>
        <tissue evidence="5">Leaf</tissue>
    </source>
</reference>
<sequence>MKTPVAMDTRPSSEGRCASARGELDHRRRWVLQTDRSKSGTVDLLESRRGPNIYACQAGSGGRAVRQDGEVGRPPEGHGSGVPDSETKTRAVETIRTWCIHFLRSRCVLSCRHHPSTMCGILAVLGCVDNSQATRSRIIKLSRRLRHRGPDWSGLHCYEDCYLAHERLAIIDPISGDQPLYSEDKTVVVTVNGEIYNHKALRESESLKSHKYHTGSDCEVLAHLVVALFF</sequence>
<dbReference type="InterPro" id="IPR029055">
    <property type="entry name" value="Ntn_hydrolases_N"/>
</dbReference>
<dbReference type="InterPro" id="IPR050795">
    <property type="entry name" value="Asn_Synthetase"/>
</dbReference>
<evidence type="ECO:0000256" key="2">
    <source>
        <dbReference type="ARBA" id="ARBA00022840"/>
    </source>
</evidence>
<keyword evidence="1" id="KW-0547">Nucleotide-binding</keyword>
<protein>
    <recommendedName>
        <fullName evidence="4">Glutamine amidotransferase type-2 domain-containing protein</fullName>
    </recommendedName>
</protein>
<organism evidence="5 6">
    <name type="scientific">Brassica carinata</name>
    <name type="common">Ethiopian mustard</name>
    <name type="synonym">Abyssinian cabbage</name>
    <dbReference type="NCBI Taxonomy" id="52824"/>
    <lineage>
        <taxon>Eukaryota</taxon>
        <taxon>Viridiplantae</taxon>
        <taxon>Streptophyta</taxon>
        <taxon>Embryophyta</taxon>
        <taxon>Tracheophyta</taxon>
        <taxon>Spermatophyta</taxon>
        <taxon>Magnoliopsida</taxon>
        <taxon>eudicotyledons</taxon>
        <taxon>Gunneridae</taxon>
        <taxon>Pentapetalae</taxon>
        <taxon>rosids</taxon>
        <taxon>malvids</taxon>
        <taxon>Brassicales</taxon>
        <taxon>Brassicaceae</taxon>
        <taxon>Brassiceae</taxon>
        <taxon>Brassica</taxon>
    </lineage>
</organism>
<feature type="compositionally biased region" description="Basic and acidic residues" evidence="3">
    <location>
        <begin position="65"/>
        <end position="76"/>
    </location>
</feature>
<dbReference type="GO" id="GO:0004066">
    <property type="term" value="F:asparagine synthase (glutamine-hydrolyzing) activity"/>
    <property type="evidence" value="ECO:0007669"/>
    <property type="project" value="TreeGrafter"/>
</dbReference>
<name>A0A8X7WNR2_BRACI</name>
<dbReference type="GO" id="GO:0006529">
    <property type="term" value="P:asparagine biosynthetic process"/>
    <property type="evidence" value="ECO:0007669"/>
    <property type="project" value="TreeGrafter"/>
</dbReference>
<dbReference type="Gene3D" id="3.60.20.10">
    <property type="entry name" value="Glutamine Phosphoribosylpyrophosphate, subunit 1, domain 1"/>
    <property type="match status" value="1"/>
</dbReference>
<keyword evidence="2" id="KW-0067">ATP-binding</keyword>
<dbReference type="SUPFAM" id="SSF56235">
    <property type="entry name" value="N-terminal nucleophile aminohydrolases (Ntn hydrolases)"/>
    <property type="match status" value="1"/>
</dbReference>
<comment type="caution">
    <text evidence="5">The sequence shown here is derived from an EMBL/GenBank/DDBJ whole genome shotgun (WGS) entry which is preliminary data.</text>
</comment>
<evidence type="ECO:0000256" key="3">
    <source>
        <dbReference type="SAM" id="MobiDB-lite"/>
    </source>
</evidence>
<evidence type="ECO:0000313" key="5">
    <source>
        <dbReference type="EMBL" id="KAG2334364.1"/>
    </source>
</evidence>
<dbReference type="PANTHER" id="PTHR11772">
    <property type="entry name" value="ASPARAGINE SYNTHETASE"/>
    <property type="match status" value="1"/>
</dbReference>
<proteinExistence type="predicted"/>
<dbReference type="EMBL" id="JAAMPC010000001">
    <property type="protein sequence ID" value="KAG2334364.1"/>
    <property type="molecule type" value="Genomic_DNA"/>
</dbReference>
<keyword evidence="6" id="KW-1185">Reference proteome</keyword>
<gene>
    <name evidence="5" type="ORF">Bca52824_005544</name>
</gene>
<dbReference type="PANTHER" id="PTHR11772:SF38">
    <property type="entry name" value="ASPARAGINE SYNTHETASE [GLUTAMINE-HYDROLYZING] 3"/>
    <property type="match status" value="1"/>
</dbReference>